<evidence type="ECO:0000256" key="9">
    <source>
        <dbReference type="ARBA" id="ARBA00023136"/>
    </source>
</evidence>
<evidence type="ECO:0000256" key="1">
    <source>
        <dbReference type="ARBA" id="ARBA00004409"/>
    </source>
</evidence>
<dbReference type="InterPro" id="IPR006012">
    <property type="entry name" value="Syntaxin/epimorphin_CS"/>
</dbReference>
<keyword evidence="6 10" id="KW-1133">Transmembrane helix</keyword>
<keyword evidence="5" id="KW-0653">Protein transport</keyword>
<evidence type="ECO:0000256" key="8">
    <source>
        <dbReference type="ARBA" id="ARBA00023054"/>
    </source>
</evidence>
<dbReference type="GO" id="GO:0000149">
    <property type="term" value="F:SNARE binding"/>
    <property type="evidence" value="ECO:0007669"/>
    <property type="project" value="TreeGrafter"/>
</dbReference>
<dbReference type="Gene3D" id="1.20.58.70">
    <property type="match status" value="1"/>
</dbReference>
<comment type="similarity">
    <text evidence="2">Belongs to the syntaxin family.</text>
</comment>
<dbReference type="PANTHER" id="PTHR19957">
    <property type="entry name" value="SYNTAXIN"/>
    <property type="match status" value="1"/>
</dbReference>
<feature type="domain" description="T-SNARE coiled-coil homology" evidence="11">
    <location>
        <begin position="245"/>
        <end position="307"/>
    </location>
</feature>
<evidence type="ECO:0000256" key="2">
    <source>
        <dbReference type="ARBA" id="ARBA00009063"/>
    </source>
</evidence>
<dbReference type="PANTHER" id="PTHR19957:SF83">
    <property type="entry name" value="SYNTAXIN-16"/>
    <property type="match status" value="1"/>
</dbReference>
<protein>
    <recommendedName>
        <fullName evidence="11">t-SNARE coiled-coil homology domain-containing protein</fullName>
    </recommendedName>
</protein>
<dbReference type="GO" id="GO:0006906">
    <property type="term" value="P:vesicle fusion"/>
    <property type="evidence" value="ECO:0007669"/>
    <property type="project" value="TreeGrafter"/>
</dbReference>
<dbReference type="GO" id="GO:0006886">
    <property type="term" value="P:intracellular protein transport"/>
    <property type="evidence" value="ECO:0007669"/>
    <property type="project" value="InterPro"/>
</dbReference>
<evidence type="ECO:0000313" key="12">
    <source>
        <dbReference type="EMBL" id="CAH2097316.1"/>
    </source>
</evidence>
<dbReference type="Pfam" id="PF05739">
    <property type="entry name" value="SNARE"/>
    <property type="match status" value="1"/>
</dbReference>
<keyword evidence="7" id="KW-0333">Golgi apparatus</keyword>
<dbReference type="SMART" id="SM00397">
    <property type="entry name" value="t_SNARE"/>
    <property type="match status" value="1"/>
</dbReference>
<accession>A0AAU9UE62</accession>
<gene>
    <name evidence="12" type="ORF">EEDITHA_LOCUS12556</name>
</gene>
<evidence type="ECO:0000256" key="3">
    <source>
        <dbReference type="ARBA" id="ARBA00022448"/>
    </source>
</evidence>
<dbReference type="InterPro" id="IPR045242">
    <property type="entry name" value="Syntaxin"/>
</dbReference>
<dbReference type="PROSITE" id="PS00914">
    <property type="entry name" value="SYNTAXIN"/>
    <property type="match status" value="1"/>
</dbReference>
<evidence type="ECO:0000256" key="7">
    <source>
        <dbReference type="ARBA" id="ARBA00023034"/>
    </source>
</evidence>
<keyword evidence="13" id="KW-1185">Reference proteome</keyword>
<organism evidence="12 13">
    <name type="scientific">Euphydryas editha</name>
    <name type="common">Edith's checkerspot</name>
    <dbReference type="NCBI Taxonomy" id="104508"/>
    <lineage>
        <taxon>Eukaryota</taxon>
        <taxon>Metazoa</taxon>
        <taxon>Ecdysozoa</taxon>
        <taxon>Arthropoda</taxon>
        <taxon>Hexapoda</taxon>
        <taxon>Insecta</taxon>
        <taxon>Pterygota</taxon>
        <taxon>Neoptera</taxon>
        <taxon>Endopterygota</taxon>
        <taxon>Lepidoptera</taxon>
        <taxon>Glossata</taxon>
        <taxon>Ditrysia</taxon>
        <taxon>Papilionoidea</taxon>
        <taxon>Nymphalidae</taxon>
        <taxon>Nymphalinae</taxon>
        <taxon>Euphydryas</taxon>
    </lineage>
</organism>
<dbReference type="InterPro" id="IPR000727">
    <property type="entry name" value="T_SNARE_dom"/>
</dbReference>
<evidence type="ECO:0000259" key="11">
    <source>
        <dbReference type="PROSITE" id="PS50192"/>
    </source>
</evidence>
<evidence type="ECO:0000256" key="4">
    <source>
        <dbReference type="ARBA" id="ARBA00022692"/>
    </source>
</evidence>
<dbReference type="CDD" id="cd15845">
    <property type="entry name" value="SNARE_syntaxin16"/>
    <property type="match status" value="1"/>
</dbReference>
<dbReference type="GO" id="GO:0005484">
    <property type="term" value="F:SNAP receptor activity"/>
    <property type="evidence" value="ECO:0007669"/>
    <property type="project" value="InterPro"/>
</dbReference>
<name>A0AAU9UE62_EUPED</name>
<keyword evidence="8" id="KW-0175">Coiled coil</keyword>
<dbReference type="GO" id="GO:0048278">
    <property type="term" value="P:vesicle docking"/>
    <property type="evidence" value="ECO:0007669"/>
    <property type="project" value="TreeGrafter"/>
</dbReference>
<feature type="transmembrane region" description="Helical" evidence="10">
    <location>
        <begin position="319"/>
        <end position="337"/>
    </location>
</feature>
<keyword evidence="3" id="KW-0813">Transport</keyword>
<dbReference type="GO" id="GO:0031201">
    <property type="term" value="C:SNARE complex"/>
    <property type="evidence" value="ECO:0007669"/>
    <property type="project" value="TreeGrafter"/>
</dbReference>
<sequence>MVSRSLTEVFVLMRNNAIHSRHIFSEHANDTERVRLMRSNSHDMEAGLELRSDSNAPPPWSDSLEEAHYIVTRLRTKLTELQSRHERQIRRPALDDSSEQQHIDRLSAEIGRLFTQAHARITTIKAQIRHGNKSEQKLAANVVLALVTILQDLSVTFRTAQSNYLKSLTSREERSNAYFDLPNFEELSLQDNELLPGLTNNQTDLLFSLPSTSASQNYDDQNLDGMFEKQALNQKQLLLMEEENSKMIQERDEEVNKIVKSIVDLNDIFKDLANMVHEQGTVLDRIDYNIEQTQVQVHEGYKQLQKADRYQRKNRKMHCIFVLGITVVIMFVLLIIVKS</sequence>
<keyword evidence="4 10" id="KW-0812">Transmembrane</keyword>
<comment type="caution">
    <text evidence="12">The sequence shown here is derived from an EMBL/GenBank/DDBJ whole genome shotgun (WGS) entry which is preliminary data.</text>
</comment>
<dbReference type="InterPro" id="IPR010989">
    <property type="entry name" value="SNARE"/>
</dbReference>
<evidence type="ECO:0000313" key="13">
    <source>
        <dbReference type="Proteomes" id="UP001153954"/>
    </source>
</evidence>
<evidence type="ECO:0000256" key="10">
    <source>
        <dbReference type="SAM" id="Phobius"/>
    </source>
</evidence>
<reference evidence="12" key="1">
    <citation type="submission" date="2022-03" db="EMBL/GenBank/DDBJ databases">
        <authorList>
            <person name="Tunstrom K."/>
        </authorList>
    </citation>
    <scope>NUCLEOTIDE SEQUENCE</scope>
</reference>
<evidence type="ECO:0000256" key="5">
    <source>
        <dbReference type="ARBA" id="ARBA00022927"/>
    </source>
</evidence>
<dbReference type="SUPFAM" id="SSF47661">
    <property type="entry name" value="t-snare proteins"/>
    <property type="match status" value="1"/>
</dbReference>
<dbReference type="Proteomes" id="UP001153954">
    <property type="component" value="Unassembled WGS sequence"/>
</dbReference>
<proteinExistence type="inferred from homology"/>
<dbReference type="PROSITE" id="PS50192">
    <property type="entry name" value="T_SNARE"/>
    <property type="match status" value="1"/>
</dbReference>
<dbReference type="EMBL" id="CAKOGL010000018">
    <property type="protein sequence ID" value="CAH2097316.1"/>
    <property type="molecule type" value="Genomic_DNA"/>
</dbReference>
<comment type="subcellular location">
    <subcellularLocation>
        <location evidence="1">Golgi apparatus membrane</location>
        <topology evidence="1">Single-pass type IV membrane protein</topology>
    </subcellularLocation>
</comment>
<dbReference type="GO" id="GO:0000139">
    <property type="term" value="C:Golgi membrane"/>
    <property type="evidence" value="ECO:0007669"/>
    <property type="project" value="UniProtKB-SubCell"/>
</dbReference>
<dbReference type="AlphaFoldDB" id="A0AAU9UE62"/>
<evidence type="ECO:0000256" key="6">
    <source>
        <dbReference type="ARBA" id="ARBA00022989"/>
    </source>
</evidence>
<keyword evidence="9 10" id="KW-0472">Membrane</keyword>